<reference evidence="3 4" key="1">
    <citation type="submission" date="2024-06" db="EMBL/GenBank/DDBJ databases">
        <title>Genomic Encyclopedia of Type Strains, Phase IV (KMG-IV): sequencing the most valuable type-strain genomes for metagenomic binning, comparative biology and taxonomic classification.</title>
        <authorList>
            <person name="Goeker M."/>
        </authorList>
    </citation>
    <scope>NUCLEOTIDE SEQUENCE [LARGE SCALE GENOMIC DNA]</scope>
    <source>
        <strain evidence="3 4">DSM 29780</strain>
    </source>
</reference>
<protein>
    <submittedName>
        <fullName evidence="3">Uncharacterized protein (DUF2147 family)</fullName>
    </submittedName>
</protein>
<evidence type="ECO:0000256" key="1">
    <source>
        <dbReference type="SAM" id="SignalP"/>
    </source>
</evidence>
<comment type="caution">
    <text evidence="3">The sequence shown here is derived from an EMBL/GenBank/DDBJ whole genome shotgun (WGS) entry which is preliminary data.</text>
</comment>
<name>A0ABV2IXL6_9HYPH</name>
<dbReference type="RefSeq" id="WP_354555709.1">
    <property type="nucleotide sequence ID" value="NZ_JBEPMB010000001.1"/>
</dbReference>
<dbReference type="Pfam" id="PF09917">
    <property type="entry name" value="DUF2147"/>
    <property type="match status" value="1"/>
</dbReference>
<keyword evidence="1" id="KW-0732">Signal</keyword>
<feature type="chain" id="PRO_5047301075" evidence="1">
    <location>
        <begin position="21"/>
        <end position="113"/>
    </location>
</feature>
<organism evidence="3 4">
    <name type="scientific">Rhizobium aquaticum</name>
    <dbReference type="NCBI Taxonomy" id="1549636"/>
    <lineage>
        <taxon>Bacteria</taxon>
        <taxon>Pseudomonadati</taxon>
        <taxon>Pseudomonadota</taxon>
        <taxon>Alphaproteobacteria</taxon>
        <taxon>Hyphomicrobiales</taxon>
        <taxon>Rhizobiaceae</taxon>
        <taxon>Rhizobium/Agrobacterium group</taxon>
        <taxon>Rhizobium</taxon>
    </lineage>
</organism>
<dbReference type="Proteomes" id="UP001549047">
    <property type="component" value="Unassembled WGS sequence"/>
</dbReference>
<keyword evidence="4" id="KW-1185">Reference proteome</keyword>
<sequence length="113" mass="11776">MMKLISAAIVISAFAAPAFAAEPIEGTWKRSNGTLIQYSGSGDKFCGTVLNNEYKGKSIGCMSGKGADYKGTVNKLDEGKTYSGKAHVEGKTMTLSGCALGGLICKSESLARQ</sequence>
<evidence type="ECO:0000259" key="2">
    <source>
        <dbReference type="Pfam" id="PF09917"/>
    </source>
</evidence>
<evidence type="ECO:0000313" key="4">
    <source>
        <dbReference type="Proteomes" id="UP001549047"/>
    </source>
</evidence>
<accession>A0ABV2IXL6</accession>
<dbReference type="EMBL" id="JBEPMB010000001">
    <property type="protein sequence ID" value="MET3613225.1"/>
    <property type="molecule type" value="Genomic_DNA"/>
</dbReference>
<dbReference type="InterPro" id="IPR019223">
    <property type="entry name" value="DUF2147"/>
</dbReference>
<feature type="domain" description="DUF2147" evidence="2">
    <location>
        <begin position="65"/>
        <end position="111"/>
    </location>
</feature>
<evidence type="ECO:0000313" key="3">
    <source>
        <dbReference type="EMBL" id="MET3613225.1"/>
    </source>
</evidence>
<proteinExistence type="predicted"/>
<gene>
    <name evidence="3" type="ORF">ABID16_001530</name>
</gene>
<feature type="signal peptide" evidence="1">
    <location>
        <begin position="1"/>
        <end position="20"/>
    </location>
</feature>